<protein>
    <recommendedName>
        <fullName evidence="1">F-box domain-containing protein</fullName>
    </recommendedName>
</protein>
<dbReference type="EMBL" id="BLZA01000017">
    <property type="protein sequence ID" value="GHJ86050.1"/>
    <property type="molecule type" value="Genomic_DNA"/>
</dbReference>
<sequence>MAQIPALPLDVIFETLNHLPSEDLLRCQRVCRDFRHLVQKSNDLQLRMHLEDNGMWPASHTDIYQQPQSELARLREIESRLATGHFGSSDPKRKRVRLSEGDPEAMHSITIANGYLFTPWQYGGSFEGMTGVARYQLDDLSLPPEIRQFGKPVRHYQIDSAEGVLLVVFLEDEYRHSIRLYDVESLEPLDVPSIDAEFSARQMSHPLTQIHIRGHFLAITCEESRDRTYGTQGYKQLRLEDFKPNFACISKIQDPLAGSVTPRILSSRALALLETRERDSALHIIAYWAKDSLSRPQEDPVDPVFPFKDWAPSTLSWIQPHSVRPTRDSLCGYRLALAAEAFNGLDSMVEGLASLEQQTLEIIDLNPVHIKKERYMALRGDKPSRYPNGLEVVTLSSGEPVAQNSSETAYLQSDNFQAEFERVLMTRSATTAHSTVFQKESKEYATEAPYILLKKRITINPSSTSFVSKIPGRGRKSARMTALKGVLICTTVALEPVS</sequence>
<reference evidence="2" key="1">
    <citation type="submission" date="2020-07" db="EMBL/GenBank/DDBJ databases">
        <title>Draft Genome Sequence of a Deep-Sea Yeast, Naganishia (Cryptococcus) liquefaciens strain N6.</title>
        <authorList>
            <person name="Han Y.W."/>
            <person name="Kajitani R."/>
            <person name="Morimoto H."/>
            <person name="Parhat M."/>
            <person name="Tsubouchi H."/>
            <person name="Bakenova O."/>
            <person name="Ogata M."/>
            <person name="Argunhan B."/>
            <person name="Aoki R."/>
            <person name="Kajiwara S."/>
            <person name="Itoh T."/>
            <person name="Iwasaki H."/>
        </authorList>
    </citation>
    <scope>NUCLEOTIDE SEQUENCE</scope>
    <source>
        <strain evidence="2">N6</strain>
    </source>
</reference>
<evidence type="ECO:0000313" key="2">
    <source>
        <dbReference type="EMBL" id="GHJ86050.1"/>
    </source>
</evidence>
<dbReference type="InterPro" id="IPR001810">
    <property type="entry name" value="F-box_dom"/>
</dbReference>
<comment type="caution">
    <text evidence="2">The sequence shown here is derived from an EMBL/GenBank/DDBJ whole genome shotgun (WGS) entry which is preliminary data.</text>
</comment>
<proteinExistence type="predicted"/>
<keyword evidence="3" id="KW-1185">Reference proteome</keyword>
<dbReference type="OrthoDB" id="2322499at2759"/>
<dbReference type="InterPro" id="IPR036047">
    <property type="entry name" value="F-box-like_dom_sf"/>
</dbReference>
<dbReference type="Proteomes" id="UP000620104">
    <property type="component" value="Unassembled WGS sequence"/>
</dbReference>
<name>A0A8H3YE14_9TREE</name>
<gene>
    <name evidence="2" type="ORF">NliqN6_2452</name>
</gene>
<dbReference type="PROSITE" id="PS50181">
    <property type="entry name" value="FBOX"/>
    <property type="match status" value="1"/>
</dbReference>
<evidence type="ECO:0000259" key="1">
    <source>
        <dbReference type="PROSITE" id="PS50181"/>
    </source>
</evidence>
<dbReference type="SUPFAM" id="SSF81383">
    <property type="entry name" value="F-box domain"/>
    <property type="match status" value="1"/>
</dbReference>
<evidence type="ECO:0000313" key="3">
    <source>
        <dbReference type="Proteomes" id="UP000620104"/>
    </source>
</evidence>
<dbReference type="CDD" id="cd09917">
    <property type="entry name" value="F-box_SF"/>
    <property type="match status" value="1"/>
</dbReference>
<organism evidence="2 3">
    <name type="scientific">Naganishia liquefaciens</name>
    <dbReference type="NCBI Taxonomy" id="104408"/>
    <lineage>
        <taxon>Eukaryota</taxon>
        <taxon>Fungi</taxon>
        <taxon>Dikarya</taxon>
        <taxon>Basidiomycota</taxon>
        <taxon>Agaricomycotina</taxon>
        <taxon>Tremellomycetes</taxon>
        <taxon>Filobasidiales</taxon>
        <taxon>Filobasidiaceae</taxon>
        <taxon>Naganishia</taxon>
    </lineage>
</organism>
<dbReference type="AlphaFoldDB" id="A0A8H3YE14"/>
<dbReference type="Gene3D" id="1.20.1280.50">
    <property type="match status" value="1"/>
</dbReference>
<feature type="domain" description="F-box" evidence="1">
    <location>
        <begin position="1"/>
        <end position="48"/>
    </location>
</feature>
<dbReference type="Pfam" id="PF00646">
    <property type="entry name" value="F-box"/>
    <property type="match status" value="1"/>
</dbReference>
<dbReference type="SMART" id="SM00256">
    <property type="entry name" value="FBOX"/>
    <property type="match status" value="1"/>
</dbReference>
<accession>A0A8H3YE14</accession>